<dbReference type="SUPFAM" id="SSF46785">
    <property type="entry name" value="Winged helix' DNA-binding domain"/>
    <property type="match status" value="1"/>
</dbReference>
<dbReference type="InterPro" id="IPR036317">
    <property type="entry name" value="Cullin_homology_sf"/>
</dbReference>
<reference evidence="8" key="1">
    <citation type="submission" date="2021-06" db="EMBL/GenBank/DDBJ databases">
        <authorList>
            <consortium name="DOE Joint Genome Institute"/>
            <person name="Mondo S.J."/>
            <person name="Amses K.R."/>
            <person name="Simmons D.R."/>
            <person name="Longcore J.E."/>
            <person name="Seto K."/>
            <person name="Alves G.H."/>
            <person name="Bonds A.E."/>
            <person name="Quandt C.A."/>
            <person name="Davis W.J."/>
            <person name="Chang Y."/>
            <person name="Letcher P.M."/>
            <person name="Powell M.J."/>
            <person name="Kuo A."/>
            <person name="Labutti K."/>
            <person name="Pangilinan J."/>
            <person name="Andreopoulos W."/>
            <person name="Tritt A."/>
            <person name="Riley R."/>
            <person name="Hundley H."/>
            <person name="Johnson J."/>
            <person name="Lipzen A."/>
            <person name="Barry K."/>
            <person name="Berbee M.L."/>
            <person name="Buchler N.E."/>
            <person name="Grigoriev I.V."/>
            <person name="Spatafora J.W."/>
            <person name="Stajich J.E."/>
            <person name="James T.Y."/>
        </authorList>
    </citation>
    <scope>NUCLEOTIDE SEQUENCE</scope>
    <source>
        <strain evidence="8">AG</strain>
    </source>
</reference>
<dbReference type="InterPro" id="IPR019559">
    <property type="entry name" value="Cullin_neddylation_domain"/>
</dbReference>
<evidence type="ECO:0000259" key="7">
    <source>
        <dbReference type="PROSITE" id="PS50069"/>
    </source>
</evidence>
<reference evidence="8" key="2">
    <citation type="journal article" date="2022" name="Proc. Natl. Acad. Sci. U.S.A.">
        <title>Diploid-dominant life cycles characterize the early evolution of Fungi.</title>
        <authorList>
            <person name="Amses K.R."/>
            <person name="Simmons D.R."/>
            <person name="Longcore J.E."/>
            <person name="Mondo S.J."/>
            <person name="Seto K."/>
            <person name="Jeronimo G.H."/>
            <person name="Bonds A.E."/>
            <person name="Quandt C.A."/>
            <person name="Davis W.J."/>
            <person name="Chang Y."/>
            <person name="Federici B.A."/>
            <person name="Kuo A."/>
            <person name="LaButti K."/>
            <person name="Pangilinan J."/>
            <person name="Andreopoulos W."/>
            <person name="Tritt A."/>
            <person name="Riley R."/>
            <person name="Hundley H."/>
            <person name="Johnson J."/>
            <person name="Lipzen A."/>
            <person name="Barry K."/>
            <person name="Lang B.F."/>
            <person name="Cuomo C.A."/>
            <person name="Buchler N.E."/>
            <person name="Grigoriev I.V."/>
            <person name="Spatafora J.W."/>
            <person name="Stajich J.E."/>
            <person name="James T.Y."/>
        </authorList>
    </citation>
    <scope>NUCLEOTIDE SEQUENCE</scope>
    <source>
        <strain evidence="8">AG</strain>
    </source>
</reference>
<dbReference type="GO" id="GO:0031625">
    <property type="term" value="F:ubiquitin protein ligase binding"/>
    <property type="evidence" value="ECO:0007669"/>
    <property type="project" value="InterPro"/>
</dbReference>
<dbReference type="Pfam" id="PF26557">
    <property type="entry name" value="Cullin_AB"/>
    <property type="match status" value="1"/>
</dbReference>
<gene>
    <name evidence="8" type="ORF">K450DRAFT_236753</name>
</gene>
<protein>
    <recommendedName>
        <fullName evidence="7">Cullin family profile domain-containing protein</fullName>
    </recommendedName>
</protein>
<evidence type="ECO:0000256" key="4">
    <source>
        <dbReference type="PROSITE-ProRule" id="PRU00330"/>
    </source>
</evidence>
<dbReference type="InterPro" id="IPR036390">
    <property type="entry name" value="WH_DNA-bd_sf"/>
</dbReference>
<dbReference type="Gene3D" id="1.20.1310.10">
    <property type="entry name" value="Cullin Repeats"/>
    <property type="match status" value="4"/>
</dbReference>
<name>A0AAD5ECY8_UMBRA</name>
<dbReference type="PROSITE" id="PS50069">
    <property type="entry name" value="CULLIN_2"/>
    <property type="match status" value="1"/>
</dbReference>
<dbReference type="InterPro" id="IPR059120">
    <property type="entry name" value="Cullin-like_AB"/>
</dbReference>
<sequence length="752" mass="86528">MADAMNIDSEETRSVSKPTPGVKSRAKLLKRLKSDAAQNDRQKFFLKSQPEVRSTFESETWKVLESSINAIQTGVPVTESLELLYQSCLNLCRLSKSQYLYNHLCKQCQQRIKADIERLSHTMASGAFLKLVKDYWTSFQDQMTMIRSIFLYLDRTYLIHATEYSSIWDLGLYILRTELMSEGKVLNRLIESYLGLISQERGGNAIEWLDLQSISRMFTDLGIYNTVFEPAFLDQTKQYYSSVAASKIESLSGSAFVSWTVQALKDETEDRINRYIDVRSKTKVVKTVEDSIILENVDLIISKAFKPAIAMGDMRNLRQLYDLCRRVLCLRKLCTSFSSYVKESGLVIIHDVSDSNATVTAILEFKRRMDSIVKECFNNDLMFLDALKDSFTSFLNFQPNKAAEIIAKFVDSKLRNSSKQKETFDELDELFDHVLTIFRYVQGKDMFDAFFKRDLAKRLLLGRSISADAERTILTKLKLECGPSFTSKAEGMLKDMDASKKLMKEFKTSHPLEAFNVSILTQGYWPVYPQSALNLPPEILEWHIAFQTFYNNKYSGRRLKWQSSLGYCLLRANFPLGQRELSLSQFQAVMLLLFNRRDTYSFTELFSETGIEEAELARTVQSLCFGPHKILLKTPPDPTIKPTDTFSVNEQFEAPTFRLKVSSLMTKEPVETNSAISKQVMQNRQYQIDAAIVRILKARKELPHDQLCQETQSQLNFPAGSADIKKRIESLASREYLERISDDENMLLYRYI</sequence>
<dbReference type="GO" id="GO:0006511">
    <property type="term" value="P:ubiquitin-dependent protein catabolic process"/>
    <property type="evidence" value="ECO:0007669"/>
    <property type="project" value="InterPro"/>
</dbReference>
<dbReference type="Gene3D" id="1.10.10.10">
    <property type="entry name" value="Winged helix-like DNA-binding domain superfamily/Winged helix DNA-binding domain"/>
    <property type="match status" value="1"/>
</dbReference>
<keyword evidence="2" id="KW-1017">Isopeptide bond</keyword>
<comment type="caution">
    <text evidence="8">The sequence shown here is derived from an EMBL/GenBank/DDBJ whole genome shotgun (WGS) entry which is preliminary data.</text>
</comment>
<dbReference type="SMART" id="SM00884">
    <property type="entry name" value="Cullin_Nedd8"/>
    <property type="match status" value="1"/>
</dbReference>
<evidence type="ECO:0000313" key="9">
    <source>
        <dbReference type="Proteomes" id="UP001206595"/>
    </source>
</evidence>
<dbReference type="Gene3D" id="3.30.230.130">
    <property type="entry name" value="Cullin, Chain C, Domain 2"/>
    <property type="match status" value="1"/>
</dbReference>
<dbReference type="Pfam" id="PF00888">
    <property type="entry name" value="Cullin"/>
    <property type="match status" value="1"/>
</dbReference>
<evidence type="ECO:0000313" key="8">
    <source>
        <dbReference type="EMBL" id="KAI8580676.1"/>
    </source>
</evidence>
<dbReference type="InterPro" id="IPR016159">
    <property type="entry name" value="Cullin_repeat-like_dom_sf"/>
</dbReference>
<dbReference type="PANTHER" id="PTHR11932">
    <property type="entry name" value="CULLIN"/>
    <property type="match status" value="1"/>
</dbReference>
<evidence type="ECO:0000256" key="6">
    <source>
        <dbReference type="SAM" id="MobiDB-lite"/>
    </source>
</evidence>
<feature type="region of interest" description="Disordered" evidence="6">
    <location>
        <begin position="1"/>
        <end position="24"/>
    </location>
</feature>
<keyword evidence="3" id="KW-0832">Ubl conjugation</keyword>
<dbReference type="GeneID" id="75913653"/>
<dbReference type="AlphaFoldDB" id="A0AAD5ECY8"/>
<organism evidence="8 9">
    <name type="scientific">Umbelopsis ramanniana AG</name>
    <dbReference type="NCBI Taxonomy" id="1314678"/>
    <lineage>
        <taxon>Eukaryota</taxon>
        <taxon>Fungi</taxon>
        <taxon>Fungi incertae sedis</taxon>
        <taxon>Mucoromycota</taxon>
        <taxon>Mucoromycotina</taxon>
        <taxon>Umbelopsidomycetes</taxon>
        <taxon>Umbelopsidales</taxon>
        <taxon>Umbelopsidaceae</taxon>
        <taxon>Umbelopsis</taxon>
    </lineage>
</organism>
<comment type="similarity">
    <text evidence="1 4 5">Belongs to the cullin family.</text>
</comment>
<dbReference type="EMBL" id="MU620911">
    <property type="protein sequence ID" value="KAI8580676.1"/>
    <property type="molecule type" value="Genomic_DNA"/>
</dbReference>
<dbReference type="FunFam" id="1.20.1310.10:FF:000002">
    <property type="entry name" value="cullin-3 isoform X1"/>
    <property type="match status" value="1"/>
</dbReference>
<dbReference type="RefSeq" id="XP_051445680.1">
    <property type="nucleotide sequence ID" value="XM_051588308.1"/>
</dbReference>
<keyword evidence="9" id="KW-1185">Reference proteome</keyword>
<dbReference type="Pfam" id="PF10557">
    <property type="entry name" value="Cullin_Nedd8"/>
    <property type="match status" value="1"/>
</dbReference>
<dbReference type="SUPFAM" id="SSF74788">
    <property type="entry name" value="Cullin repeat-like"/>
    <property type="match status" value="1"/>
</dbReference>
<dbReference type="InterPro" id="IPR036388">
    <property type="entry name" value="WH-like_DNA-bd_sf"/>
</dbReference>
<dbReference type="InterPro" id="IPR016158">
    <property type="entry name" value="Cullin_homology"/>
</dbReference>
<evidence type="ECO:0000256" key="1">
    <source>
        <dbReference type="ARBA" id="ARBA00006019"/>
    </source>
</evidence>
<proteinExistence type="inferred from homology"/>
<dbReference type="SUPFAM" id="SSF75632">
    <property type="entry name" value="Cullin homology domain"/>
    <property type="match status" value="1"/>
</dbReference>
<accession>A0AAD5ECY8</accession>
<evidence type="ECO:0000256" key="2">
    <source>
        <dbReference type="ARBA" id="ARBA00022499"/>
    </source>
</evidence>
<dbReference type="InterPro" id="IPR045093">
    <property type="entry name" value="Cullin"/>
</dbReference>
<evidence type="ECO:0000256" key="3">
    <source>
        <dbReference type="ARBA" id="ARBA00022843"/>
    </source>
</evidence>
<dbReference type="SMART" id="SM00182">
    <property type="entry name" value="CULLIN"/>
    <property type="match status" value="1"/>
</dbReference>
<dbReference type="Proteomes" id="UP001206595">
    <property type="component" value="Unassembled WGS sequence"/>
</dbReference>
<evidence type="ECO:0000256" key="5">
    <source>
        <dbReference type="RuleBase" id="RU003829"/>
    </source>
</evidence>
<feature type="domain" description="Cullin family profile" evidence="7">
    <location>
        <begin position="401"/>
        <end position="624"/>
    </location>
</feature>
<dbReference type="FunFam" id="1.10.10.10:FF:000050">
    <property type="entry name" value="Cullin 4B"/>
    <property type="match status" value="1"/>
</dbReference>
<dbReference type="InterPro" id="IPR001373">
    <property type="entry name" value="Cullin_N"/>
</dbReference>